<dbReference type="EMBL" id="CP005986">
    <property type="protein sequence ID" value="AIA54825.1"/>
    <property type="molecule type" value="Genomic_DNA"/>
</dbReference>
<dbReference type="RefSeq" id="WP_004871351.1">
    <property type="nucleotide sequence ID" value="NZ_CP005986.1"/>
</dbReference>
<dbReference type="AlphaFoldDB" id="A0A059ZTA0"/>
<reference evidence="1 2" key="1">
    <citation type="journal article" date="2009" name="J. Bacteriol.">
        <title>Draft genome sequence of the extremely acidophilic bacterium Acidithiobacillus caldus ATCC 51756 reveals metabolic versatility in the genus Acidithiobacillus.</title>
        <authorList>
            <person name="Valdes J."/>
            <person name="Quatrini R."/>
            <person name="Hallberg K."/>
            <person name="Dopson M."/>
            <person name="Valenzuela P.D."/>
            <person name="Holmes D.S."/>
        </authorList>
    </citation>
    <scope>NUCLEOTIDE SEQUENCE [LARGE SCALE GENOMIC DNA]</scope>
    <source>
        <strain evidence="2">ATCC 51756 / DSM 8584 / KU</strain>
    </source>
</reference>
<sequence>MELWELEREMDFVRAVQEAEARGADFSHVSDEELRMQYLAGKDLTELSEKRAA</sequence>
<gene>
    <name evidence="1" type="ORF">Acaty_c0949</name>
</gene>
<proteinExistence type="predicted"/>
<name>A0A059ZTA0_ACICK</name>
<accession>A0A059ZTA0</accession>
<dbReference type="Proteomes" id="UP000005522">
    <property type="component" value="Chromosome"/>
</dbReference>
<evidence type="ECO:0000313" key="1">
    <source>
        <dbReference type="EMBL" id="AIA54825.1"/>
    </source>
</evidence>
<dbReference type="KEGG" id="acz:Acaty_c0949"/>
<dbReference type="HOGENOM" id="CLU_3057461_0_0_6"/>
<protein>
    <submittedName>
        <fullName evidence="1">Uncharacterized protein</fullName>
    </submittedName>
</protein>
<dbReference type="GeneID" id="92933212"/>
<organism evidence="1 2">
    <name type="scientific">Acidithiobacillus caldus (strain ATCC 51756 / DSM 8584 / KU)</name>
    <dbReference type="NCBI Taxonomy" id="637389"/>
    <lineage>
        <taxon>Bacteria</taxon>
        <taxon>Pseudomonadati</taxon>
        <taxon>Pseudomonadota</taxon>
        <taxon>Acidithiobacillia</taxon>
        <taxon>Acidithiobacillales</taxon>
        <taxon>Acidithiobacillaceae</taxon>
        <taxon>Acidithiobacillus</taxon>
    </lineage>
</organism>
<evidence type="ECO:0000313" key="2">
    <source>
        <dbReference type="Proteomes" id="UP000005522"/>
    </source>
</evidence>